<feature type="transmembrane region" description="Helical" evidence="1">
    <location>
        <begin position="347"/>
        <end position="371"/>
    </location>
</feature>
<feature type="transmembrane region" description="Helical" evidence="1">
    <location>
        <begin position="467"/>
        <end position="488"/>
    </location>
</feature>
<feature type="transmembrane region" description="Helical" evidence="1">
    <location>
        <begin position="301"/>
        <end position="319"/>
    </location>
</feature>
<dbReference type="Proteomes" id="UP001220377">
    <property type="component" value="Chromosome"/>
</dbReference>
<feature type="transmembrane region" description="Helical" evidence="1">
    <location>
        <begin position="164"/>
        <end position="186"/>
    </location>
</feature>
<keyword evidence="1" id="KW-0472">Membrane</keyword>
<sequence length="539" mass="58215">MLKNNFARTGLLLRTYLRRDWLRILLWFLGLAGIMVAAAGKFDSLYGDPKALASISSTLKLPAMVSMFGPFTAAKPYNPAIIYAAEMMVFMGLFTAMMNIYFAVKNSRAEEDTGVSELISAHAVGRSAQLLAVTIEILLINLVIGVVEALGLQSAGMTGADANGSWLFGMGLAFFGIMFAAISLLCAQVVSSGRSATMLSYGVMGILYVARMATDVQNPDLTWFTVFGWIEKLNIYVTNTWWPLTLMIGFAVIVFGITFAIAMQRDVGSGILPQGNGRKNASPLLAGPFGLIARLERTSTIVWLIALFGLGASYGSIFSKVGDLLGSNPTMAKLIGNAAVTAANKTIVLSFAATLAVVFAVVSVVPAMMTVMRLNTDESKGYLEQLHARGISRLRLYSSHMAFALIVGSIALFLGIIGMGIGGNASMAHAIPLTRFLRSFVGYWPAFMVTIGFTALLAGALPRLQSVAWVVPIYGIMSTYVGKILDFPKWAMKVSPFGWVNQVPLKSINWGMAGWMSALGIVMMLAGYFFYRQRDLKIN</sequence>
<keyword evidence="1" id="KW-0812">Transmembrane</keyword>
<feature type="transmembrane region" description="Helical" evidence="1">
    <location>
        <begin position="198"/>
        <end position="214"/>
    </location>
</feature>
<feature type="transmembrane region" description="Helical" evidence="1">
    <location>
        <begin position="508"/>
        <end position="531"/>
    </location>
</feature>
<keyword evidence="1" id="KW-1133">Transmembrane helix</keyword>
<evidence type="ECO:0000256" key="1">
    <source>
        <dbReference type="SAM" id="Phobius"/>
    </source>
</evidence>
<gene>
    <name evidence="2" type="ORF">PQ472_12130</name>
</gene>
<protein>
    <submittedName>
        <fullName evidence="2">ABC transporter permease</fullName>
    </submittedName>
</protein>
<accession>A0ABY7WS43</accession>
<feature type="transmembrane region" description="Helical" evidence="1">
    <location>
        <begin position="401"/>
        <end position="421"/>
    </location>
</feature>
<evidence type="ECO:0000313" key="2">
    <source>
        <dbReference type="EMBL" id="WDF82624.1"/>
    </source>
</evidence>
<feature type="transmembrane region" description="Helical" evidence="1">
    <location>
        <begin position="80"/>
        <end position="102"/>
    </location>
</feature>
<name>A0ABY7WS43_9LACO</name>
<feature type="transmembrane region" description="Helical" evidence="1">
    <location>
        <begin position="21"/>
        <end position="40"/>
    </location>
</feature>
<feature type="transmembrane region" description="Helical" evidence="1">
    <location>
        <begin position="441"/>
        <end position="460"/>
    </location>
</feature>
<dbReference type="EMBL" id="CP117884">
    <property type="protein sequence ID" value="WDF82624.1"/>
    <property type="molecule type" value="Genomic_DNA"/>
</dbReference>
<dbReference type="RefSeq" id="WP_274260227.1">
    <property type="nucleotide sequence ID" value="NZ_CP117884.1"/>
</dbReference>
<organism evidence="2 3">
    <name type="scientific">Lacticaseibacillus pabuli</name>
    <dbReference type="NCBI Taxonomy" id="3025672"/>
    <lineage>
        <taxon>Bacteria</taxon>
        <taxon>Bacillati</taxon>
        <taxon>Bacillota</taxon>
        <taxon>Bacilli</taxon>
        <taxon>Lactobacillales</taxon>
        <taxon>Lactobacillaceae</taxon>
        <taxon>Lacticaseibacillus</taxon>
    </lineage>
</organism>
<reference evidence="2 3" key="1">
    <citation type="submission" date="2023-02" db="EMBL/GenBank/DDBJ databases">
        <title>Genome sequence of Lacticaseibacillus sp. KACC 23028.</title>
        <authorList>
            <person name="Kim S."/>
            <person name="Heo J."/>
            <person name="Kwon S.-W."/>
        </authorList>
    </citation>
    <scope>NUCLEOTIDE SEQUENCE [LARGE SCALE GENOMIC DNA]</scope>
    <source>
        <strain evidence="2 3">KACC 23028</strain>
    </source>
</reference>
<evidence type="ECO:0000313" key="3">
    <source>
        <dbReference type="Proteomes" id="UP001220377"/>
    </source>
</evidence>
<feature type="transmembrane region" description="Helical" evidence="1">
    <location>
        <begin position="241"/>
        <end position="262"/>
    </location>
</feature>
<feature type="transmembrane region" description="Helical" evidence="1">
    <location>
        <begin position="130"/>
        <end position="152"/>
    </location>
</feature>
<keyword evidence="3" id="KW-1185">Reference proteome</keyword>
<proteinExistence type="predicted"/>